<feature type="signal peptide" evidence="2">
    <location>
        <begin position="1"/>
        <end position="20"/>
    </location>
</feature>
<dbReference type="Gene3D" id="1.20.1600.10">
    <property type="entry name" value="Outer membrane efflux proteins (OEP)"/>
    <property type="match status" value="1"/>
</dbReference>
<evidence type="ECO:0000256" key="2">
    <source>
        <dbReference type="SAM" id="SignalP"/>
    </source>
</evidence>
<name>A0A975HH05_9SPHN</name>
<evidence type="ECO:0000256" key="1">
    <source>
        <dbReference type="ARBA" id="ARBA00007613"/>
    </source>
</evidence>
<proteinExistence type="inferred from homology"/>
<dbReference type="InterPro" id="IPR003423">
    <property type="entry name" value="OMP_efflux"/>
</dbReference>
<reference evidence="3" key="1">
    <citation type="submission" date="2020-07" db="EMBL/GenBank/DDBJ databases">
        <authorList>
            <person name="Camacho E."/>
        </authorList>
    </citation>
    <scope>NUCLEOTIDE SEQUENCE</scope>
    <source>
        <strain evidence="3">MPO218</strain>
        <plasmid evidence="3">pUPO218</plasmid>
    </source>
</reference>
<dbReference type="Pfam" id="PF02321">
    <property type="entry name" value="OEP"/>
    <property type="match status" value="2"/>
</dbReference>
<dbReference type="PANTHER" id="PTHR30203:SF24">
    <property type="entry name" value="BLR4935 PROTEIN"/>
    <property type="match status" value="1"/>
</dbReference>
<comment type="similarity">
    <text evidence="1">Belongs to the outer membrane factor (OMF) (TC 1.B.17) family.</text>
</comment>
<dbReference type="InterPro" id="IPR010131">
    <property type="entry name" value="MdtP/NodT-like"/>
</dbReference>
<accession>A0A975HH05</accession>
<organism evidence="3 4">
    <name type="scientific">Rhizorhabdus wittichii</name>
    <dbReference type="NCBI Taxonomy" id="160791"/>
    <lineage>
        <taxon>Bacteria</taxon>
        <taxon>Pseudomonadati</taxon>
        <taxon>Pseudomonadota</taxon>
        <taxon>Alphaproteobacteria</taxon>
        <taxon>Sphingomonadales</taxon>
        <taxon>Sphingomonadaceae</taxon>
        <taxon>Rhizorhabdus</taxon>
    </lineage>
</organism>
<reference evidence="3" key="2">
    <citation type="submission" date="2021-04" db="EMBL/GenBank/DDBJ databases">
        <title>Isolation and genomic analysis of the ibuprofen-degrading bacterium Sphingomonas strain MPO218.</title>
        <authorList>
            <person name="Aulestia M."/>
            <person name="Flores A."/>
            <person name="Mangas E.L."/>
            <person name="Perez-Pulido A.J."/>
            <person name="Santero E."/>
            <person name="Camacho E.M."/>
        </authorList>
    </citation>
    <scope>NUCLEOTIDE SEQUENCE</scope>
    <source>
        <strain evidence="3">MPO218</strain>
        <plasmid evidence="3">pUPO218</plasmid>
    </source>
</reference>
<gene>
    <name evidence="3" type="ORF">HRJ34_28770</name>
</gene>
<feature type="chain" id="PRO_5036938974" evidence="2">
    <location>
        <begin position="21"/>
        <end position="420"/>
    </location>
</feature>
<evidence type="ECO:0000313" key="3">
    <source>
        <dbReference type="EMBL" id="QTH25035.1"/>
    </source>
</evidence>
<geneLocation type="plasmid" evidence="3 4">
    <name>pUPO218</name>
</geneLocation>
<dbReference type="AlphaFoldDB" id="A0A975HH05"/>
<dbReference type="PANTHER" id="PTHR30203">
    <property type="entry name" value="OUTER MEMBRANE CATION EFFLUX PROTEIN"/>
    <property type="match status" value="1"/>
</dbReference>
<dbReference type="EMBL" id="CP059321">
    <property type="protein sequence ID" value="QTH25035.1"/>
    <property type="molecule type" value="Genomic_DNA"/>
</dbReference>
<keyword evidence="2" id="KW-0732">Signal</keyword>
<protein>
    <submittedName>
        <fullName evidence="3">TolC family protein</fullName>
    </submittedName>
</protein>
<sequence length="420" mass="43468">MHRVIAAVLAVTSCASIAQAQTATSPPSANPSIFTLDRARTVAGGTSPSIDAASADVRAATAARTVAGLRPNPEIQVQSENVAGSGQYRGVRSAETTASLALPIELGGKRSARIAVADSRSDRARIDAAIALADLNLRISQTYIEAAAAERRVDIARQQAEIAGNAFRAARVRVTAGAGAPIDQQRADVLRINAEVGLERAVREAEVTRGNLARLIGQPIEGSLDLAWFDRVEGYGPALPVSPEGTLALAAARADVNTANAQVRLARSQRVPDITISAGARRLAQTNDTAAVVGIAIPFPLFNSGAAAVSQARAERDRADANRRVAVIEAEQSIASAQAQLANAGATARSAGGPGLAAAMEAARIARVGYAQGKFSQLDLLEAERTLAETRAAFTDALAAYHDAEARLERLTAPAPETGS</sequence>
<dbReference type="GO" id="GO:0015562">
    <property type="term" value="F:efflux transmembrane transporter activity"/>
    <property type="evidence" value="ECO:0007669"/>
    <property type="project" value="InterPro"/>
</dbReference>
<dbReference type="RefSeq" id="WP_208634705.1">
    <property type="nucleotide sequence ID" value="NZ_CP059321.1"/>
</dbReference>
<dbReference type="SUPFAM" id="SSF56954">
    <property type="entry name" value="Outer membrane efflux proteins (OEP)"/>
    <property type="match status" value="1"/>
</dbReference>
<dbReference type="Proteomes" id="UP000664914">
    <property type="component" value="Plasmid pUPO218"/>
</dbReference>
<evidence type="ECO:0000313" key="4">
    <source>
        <dbReference type="Proteomes" id="UP000664914"/>
    </source>
</evidence>
<keyword evidence="3" id="KW-0614">Plasmid</keyword>